<keyword evidence="1" id="KW-0472">Membrane</keyword>
<dbReference type="EMBL" id="HQ317393">
    <property type="protein sequence ID" value="AGN30143.1"/>
    <property type="molecule type" value="Genomic_DNA"/>
</dbReference>
<protein>
    <submittedName>
        <fullName evidence="2">Uncharacterized protein</fullName>
    </submittedName>
</protein>
<keyword evidence="1" id="KW-1133">Transmembrane helix</keyword>
<name>R9TGC4_9CAUD</name>
<dbReference type="RefSeq" id="YP_008125292.1">
    <property type="nucleotide sequence ID" value="NC_021529.2"/>
</dbReference>
<organism evidence="2 3">
    <name type="scientific">Vibrio phage nt-1</name>
    <dbReference type="NCBI Taxonomy" id="115992"/>
    <lineage>
        <taxon>Viruses</taxon>
        <taxon>Duplodnaviria</taxon>
        <taxon>Heunggongvirae</taxon>
        <taxon>Uroviricota</taxon>
        <taxon>Caudoviricetes</taxon>
        <taxon>Pantevenvirales</taxon>
        <taxon>Straboviridae</taxon>
        <taxon>Mylasvirus</taxon>
        <taxon>Mylasvirus persius</taxon>
    </lineage>
</organism>
<evidence type="ECO:0000313" key="2">
    <source>
        <dbReference type="EMBL" id="AGN30143.1"/>
    </source>
</evidence>
<evidence type="ECO:0000256" key="1">
    <source>
        <dbReference type="SAM" id="Phobius"/>
    </source>
</evidence>
<dbReference type="GeneID" id="15926594"/>
<feature type="transmembrane region" description="Helical" evidence="1">
    <location>
        <begin position="6"/>
        <end position="25"/>
    </location>
</feature>
<dbReference type="Proteomes" id="UP000201461">
    <property type="component" value="Segment"/>
</dbReference>
<evidence type="ECO:0000313" key="3">
    <source>
        <dbReference type="Proteomes" id="UP000201461"/>
    </source>
</evidence>
<keyword evidence="3" id="KW-1185">Reference proteome</keyword>
<proteinExistence type="predicted"/>
<dbReference type="KEGG" id="vg:15926594"/>
<reference evidence="2 3" key="1">
    <citation type="journal article" date="2014" name="Genome Biol. Evol.">
        <title>Composite Conserved Promoter-Terminator Motifs (PeSLs) that Mediate Modular Shuffling in the Diverse T4-Like Myoviruses.</title>
        <authorList>
            <person name="Comeau A.M."/>
            <person name="Arbiol C."/>
            <person name="Krisch H.M."/>
        </authorList>
    </citation>
    <scope>NUCLEOTIDE SEQUENCE [LARGE SCALE GENOMIC DNA]</scope>
</reference>
<sequence length="50" mass="5803">MEFYAFVFLAVVVSVLFAILVAKLVEKRESNLVKMRHSLLRKRARGKLPK</sequence>
<gene>
    <name evidence="2" type="ORF">VPFG_00141</name>
</gene>
<keyword evidence="1" id="KW-0812">Transmembrane</keyword>
<accession>R9TGC4</accession>